<feature type="compositionally biased region" description="Polar residues" evidence="1">
    <location>
        <begin position="17"/>
        <end position="27"/>
    </location>
</feature>
<evidence type="ECO:0000313" key="3">
    <source>
        <dbReference type="Proteomes" id="UP000265520"/>
    </source>
</evidence>
<feature type="region of interest" description="Disordered" evidence="1">
    <location>
        <begin position="1"/>
        <end position="29"/>
    </location>
</feature>
<accession>A0A392SQW4</accession>
<sequence length="80" mass="8974">MYKEYADLLSAREQEGSSRTSVGQNGTIVEPKRSSGWSLLMTYVEEQQAIPAVKSEVEEYLNEPTYKPNDNGHTSFSALE</sequence>
<dbReference type="Proteomes" id="UP000265520">
    <property type="component" value="Unassembled WGS sequence"/>
</dbReference>
<comment type="caution">
    <text evidence="2">The sequence shown here is derived from an EMBL/GenBank/DDBJ whole genome shotgun (WGS) entry which is preliminary data.</text>
</comment>
<reference evidence="2 3" key="1">
    <citation type="journal article" date="2018" name="Front. Plant Sci.">
        <title>Red Clover (Trifolium pratense) and Zigzag Clover (T. medium) - A Picture of Genomic Similarities and Differences.</title>
        <authorList>
            <person name="Dluhosova J."/>
            <person name="Istvanek J."/>
            <person name="Nedelnik J."/>
            <person name="Repkova J."/>
        </authorList>
    </citation>
    <scope>NUCLEOTIDE SEQUENCE [LARGE SCALE GENOMIC DNA]</scope>
    <source>
        <strain evidence="3">cv. 10/8</strain>
        <tissue evidence="2">Leaf</tissue>
    </source>
</reference>
<dbReference type="EMBL" id="LXQA010429067">
    <property type="protein sequence ID" value="MCI51253.1"/>
    <property type="molecule type" value="Genomic_DNA"/>
</dbReference>
<protein>
    <submittedName>
        <fullName evidence="2">Uncharacterized protein</fullName>
    </submittedName>
</protein>
<proteinExistence type="predicted"/>
<feature type="compositionally biased region" description="Basic and acidic residues" evidence="1">
    <location>
        <begin position="1"/>
        <end position="16"/>
    </location>
</feature>
<keyword evidence="3" id="KW-1185">Reference proteome</keyword>
<name>A0A392SQW4_9FABA</name>
<evidence type="ECO:0000313" key="2">
    <source>
        <dbReference type="EMBL" id="MCI51253.1"/>
    </source>
</evidence>
<feature type="non-terminal residue" evidence="2">
    <location>
        <position position="80"/>
    </location>
</feature>
<organism evidence="2 3">
    <name type="scientific">Trifolium medium</name>
    <dbReference type="NCBI Taxonomy" id="97028"/>
    <lineage>
        <taxon>Eukaryota</taxon>
        <taxon>Viridiplantae</taxon>
        <taxon>Streptophyta</taxon>
        <taxon>Embryophyta</taxon>
        <taxon>Tracheophyta</taxon>
        <taxon>Spermatophyta</taxon>
        <taxon>Magnoliopsida</taxon>
        <taxon>eudicotyledons</taxon>
        <taxon>Gunneridae</taxon>
        <taxon>Pentapetalae</taxon>
        <taxon>rosids</taxon>
        <taxon>fabids</taxon>
        <taxon>Fabales</taxon>
        <taxon>Fabaceae</taxon>
        <taxon>Papilionoideae</taxon>
        <taxon>50 kb inversion clade</taxon>
        <taxon>NPAAA clade</taxon>
        <taxon>Hologalegina</taxon>
        <taxon>IRL clade</taxon>
        <taxon>Trifolieae</taxon>
        <taxon>Trifolium</taxon>
    </lineage>
</organism>
<evidence type="ECO:0000256" key="1">
    <source>
        <dbReference type="SAM" id="MobiDB-lite"/>
    </source>
</evidence>
<dbReference type="AlphaFoldDB" id="A0A392SQW4"/>